<dbReference type="ExpressionAtlas" id="A5BJY8">
    <property type="expression patterns" value="baseline"/>
</dbReference>
<reference evidence="5" key="1">
    <citation type="journal article" date="2007" name="PLoS ONE">
        <title>The first genome sequence of an elite grapevine cultivar (Pinot noir Vitis vinifera L.): coping with a highly heterozygous genome.</title>
        <authorList>
            <person name="Velasco R."/>
            <person name="Zharkikh A."/>
            <person name="Troggio M."/>
            <person name="Cartwright D.A."/>
            <person name="Cestaro A."/>
            <person name="Pruss D."/>
            <person name="Pindo M."/>
            <person name="FitzGerald L.M."/>
            <person name="Vezzulli S."/>
            <person name="Reid J."/>
            <person name="Malacarne G."/>
            <person name="Iliev D."/>
            <person name="Coppola G."/>
            <person name="Wardell B."/>
            <person name="Micheletti D."/>
            <person name="Macalma T."/>
            <person name="Facci M."/>
            <person name="Mitchell J.T."/>
            <person name="Perazzolli M."/>
            <person name="Eldredge G."/>
            <person name="Gatto P."/>
            <person name="Oyzerski R."/>
            <person name="Moretto M."/>
            <person name="Gutin N."/>
            <person name="Stefanini M."/>
            <person name="Chen Y."/>
            <person name="Segala C."/>
            <person name="Davenport C."/>
            <person name="Dematte L."/>
            <person name="Mraz A."/>
            <person name="Battilana J."/>
            <person name="Stormo K."/>
            <person name="Costa F."/>
            <person name="Tao Q."/>
            <person name="Si-Ammour A."/>
            <person name="Harkins T."/>
            <person name="Lackey A."/>
            <person name="Perbost C."/>
            <person name="Taillon B."/>
            <person name="Stella A."/>
            <person name="Solovyev V."/>
            <person name="Fawcett J.A."/>
            <person name="Sterck L."/>
            <person name="Vandepoele K."/>
            <person name="Grando S.M."/>
            <person name="Toppo S."/>
            <person name="Moser C."/>
            <person name="Lanchbury J."/>
            <person name="Bogden R."/>
            <person name="Skolnick M."/>
            <person name="Sgaramella V."/>
            <person name="Bhatnagar S.K."/>
            <person name="Fontana P."/>
            <person name="Gutin A."/>
            <person name="Van de Peer Y."/>
            <person name="Salamini F."/>
            <person name="Viola R."/>
        </authorList>
    </citation>
    <scope>NUCLEOTIDE SEQUENCE</scope>
</reference>
<evidence type="ECO:0000256" key="2">
    <source>
        <dbReference type="ARBA" id="ARBA00023242"/>
    </source>
</evidence>
<dbReference type="AlphaFoldDB" id="A5BJY8"/>
<dbReference type="EMBL" id="AM462070">
    <property type="protein sequence ID" value="CAN65750.1"/>
    <property type="molecule type" value="Genomic_DNA"/>
</dbReference>
<proteinExistence type="predicted"/>
<comment type="subcellular location">
    <subcellularLocation>
        <location evidence="1">Nucleus</location>
    </subcellularLocation>
</comment>
<dbReference type="GO" id="GO:0005634">
    <property type="term" value="C:nucleus"/>
    <property type="evidence" value="ECO:0007669"/>
    <property type="project" value="UniProtKB-SubCell"/>
</dbReference>
<protein>
    <submittedName>
        <fullName evidence="5">Uncharacterized protein</fullName>
    </submittedName>
</protein>
<sequence>MSWGMEAGNVLTLFLRLQPLVAIMANNMIPRIHQGFVIQNVQLKDELLSVLESNSGQDNAPLSAKRRVERRDYKKLHDEAYGNVSSDSSDDEDLTENVIPRKRKI</sequence>
<dbReference type="PANTHER" id="PTHR12628">
    <property type="entry name" value="POLYCOMB-LIKE TRANSCRIPTION FACTOR"/>
    <property type="match status" value="1"/>
</dbReference>
<organism evidence="5">
    <name type="scientific">Vitis vinifera</name>
    <name type="common">Grape</name>
    <dbReference type="NCBI Taxonomy" id="29760"/>
    <lineage>
        <taxon>Eukaryota</taxon>
        <taxon>Viridiplantae</taxon>
        <taxon>Streptophyta</taxon>
        <taxon>Embryophyta</taxon>
        <taxon>Tracheophyta</taxon>
        <taxon>Spermatophyta</taxon>
        <taxon>Magnoliopsida</taxon>
        <taxon>eudicotyledons</taxon>
        <taxon>Gunneridae</taxon>
        <taxon>Pentapetalae</taxon>
        <taxon>rosids</taxon>
        <taxon>Vitales</taxon>
        <taxon>Vitaceae</taxon>
        <taxon>Viteae</taxon>
        <taxon>Vitis</taxon>
    </lineage>
</organism>
<evidence type="ECO:0000256" key="3">
    <source>
        <dbReference type="SAM" id="MobiDB-lite"/>
    </source>
</evidence>
<feature type="signal peptide" evidence="4">
    <location>
        <begin position="1"/>
        <end position="25"/>
    </location>
</feature>
<accession>A5BJY8</accession>
<feature type="region of interest" description="Disordered" evidence="3">
    <location>
        <begin position="77"/>
        <end position="105"/>
    </location>
</feature>
<evidence type="ECO:0000313" key="5">
    <source>
        <dbReference type="EMBL" id="CAN65750.1"/>
    </source>
</evidence>
<evidence type="ECO:0000256" key="4">
    <source>
        <dbReference type="SAM" id="SignalP"/>
    </source>
</evidence>
<gene>
    <name evidence="5" type="ORF">VITISV_037273</name>
</gene>
<feature type="chain" id="PRO_5002679844" evidence="4">
    <location>
        <begin position="26"/>
        <end position="105"/>
    </location>
</feature>
<keyword evidence="2" id="KW-0539">Nucleus</keyword>
<evidence type="ECO:0000256" key="1">
    <source>
        <dbReference type="ARBA" id="ARBA00004123"/>
    </source>
</evidence>
<dbReference type="PANTHER" id="PTHR12628:SF13">
    <property type="entry name" value="HOMEOBOX PROTEIN HAT3.1"/>
    <property type="match status" value="1"/>
</dbReference>
<name>A5BJY8_VITVI</name>
<keyword evidence="4" id="KW-0732">Signal</keyword>